<dbReference type="InterPro" id="IPR002937">
    <property type="entry name" value="Amino_oxidase"/>
</dbReference>
<dbReference type="GO" id="GO:0016491">
    <property type="term" value="F:oxidoreductase activity"/>
    <property type="evidence" value="ECO:0007669"/>
    <property type="project" value="InterPro"/>
</dbReference>
<protein>
    <recommendedName>
        <fullName evidence="1">Amine oxidase domain-containing protein</fullName>
    </recommendedName>
</protein>
<dbReference type="Gene3D" id="3.50.50.60">
    <property type="entry name" value="FAD/NAD(P)-binding domain"/>
    <property type="match status" value="1"/>
</dbReference>
<name>A0A5D0NCE4_9ACTN</name>
<feature type="domain" description="Amine oxidase" evidence="1">
    <location>
        <begin position="21"/>
        <end position="68"/>
    </location>
</feature>
<dbReference type="Proteomes" id="UP000323380">
    <property type="component" value="Unassembled WGS sequence"/>
</dbReference>
<comment type="caution">
    <text evidence="2">The sequence shown here is derived from an EMBL/GenBank/DDBJ whole genome shotgun (WGS) entry which is preliminary data.</text>
</comment>
<dbReference type="SUPFAM" id="SSF51905">
    <property type="entry name" value="FAD/NAD(P)-binding domain"/>
    <property type="match status" value="1"/>
</dbReference>
<dbReference type="EMBL" id="VSFG01000009">
    <property type="protein sequence ID" value="TYB42078.1"/>
    <property type="molecule type" value="Genomic_DNA"/>
</dbReference>
<sequence>MLYTTPKGRVAHRAHRNHLVTYGQVSSSTLTCAPHGRVHWAGADLSPLFPNQMEGALCSGENVAAEIIAEV</sequence>
<gene>
    <name evidence="2" type="ORF">FXF69_33515</name>
</gene>
<dbReference type="InterPro" id="IPR036188">
    <property type="entry name" value="FAD/NAD-bd_sf"/>
</dbReference>
<proteinExistence type="predicted"/>
<keyword evidence="3" id="KW-1185">Reference proteome</keyword>
<dbReference type="Pfam" id="PF01593">
    <property type="entry name" value="Amino_oxidase"/>
    <property type="match status" value="1"/>
</dbReference>
<dbReference type="AlphaFoldDB" id="A0A5D0NCE4"/>
<reference evidence="2 3" key="1">
    <citation type="submission" date="2019-08" db="EMBL/GenBank/DDBJ databases">
        <title>Actinomadura sp. nov. CYP1-5 isolated from mountain soil.</title>
        <authorList>
            <person name="Songsumanus A."/>
            <person name="Kuncharoen N."/>
            <person name="Kudo T."/>
            <person name="Yuki M."/>
            <person name="Igarashi Y."/>
            <person name="Tanasupawat S."/>
        </authorList>
    </citation>
    <scope>NUCLEOTIDE SEQUENCE [LARGE SCALE GENOMIC DNA]</scope>
    <source>
        <strain evidence="2 3">JCM 14158</strain>
    </source>
</reference>
<accession>A0A5D0NCE4</accession>
<evidence type="ECO:0000313" key="2">
    <source>
        <dbReference type="EMBL" id="TYB42078.1"/>
    </source>
</evidence>
<evidence type="ECO:0000259" key="1">
    <source>
        <dbReference type="Pfam" id="PF01593"/>
    </source>
</evidence>
<evidence type="ECO:0000313" key="3">
    <source>
        <dbReference type="Proteomes" id="UP000323380"/>
    </source>
</evidence>
<organism evidence="2 3">
    <name type="scientific">Actinomadura chibensis</name>
    <dbReference type="NCBI Taxonomy" id="392828"/>
    <lineage>
        <taxon>Bacteria</taxon>
        <taxon>Bacillati</taxon>
        <taxon>Actinomycetota</taxon>
        <taxon>Actinomycetes</taxon>
        <taxon>Streptosporangiales</taxon>
        <taxon>Thermomonosporaceae</taxon>
        <taxon>Actinomadura</taxon>
    </lineage>
</organism>